<dbReference type="Proteomes" id="UP000179214">
    <property type="component" value="Unassembled WGS sequence"/>
</dbReference>
<gene>
    <name evidence="5" type="ORF">A3F47_01985</name>
</gene>
<dbReference type="AlphaFoldDB" id="A0A1G2I5K9"/>
<evidence type="ECO:0000256" key="3">
    <source>
        <dbReference type="SAM" id="MobiDB-lite"/>
    </source>
</evidence>
<dbReference type="EMBL" id="MHOV01000027">
    <property type="protein sequence ID" value="OGZ69781.1"/>
    <property type="molecule type" value="Genomic_DNA"/>
</dbReference>
<evidence type="ECO:0000313" key="6">
    <source>
        <dbReference type="Proteomes" id="UP000179214"/>
    </source>
</evidence>
<reference evidence="5 6" key="1">
    <citation type="journal article" date="2016" name="Nat. Commun.">
        <title>Thousands of microbial genomes shed light on interconnected biogeochemical processes in an aquifer system.</title>
        <authorList>
            <person name="Anantharaman K."/>
            <person name="Brown C.T."/>
            <person name="Hug L.A."/>
            <person name="Sharon I."/>
            <person name="Castelle C.J."/>
            <person name="Probst A.J."/>
            <person name="Thomas B.C."/>
            <person name="Singh A."/>
            <person name="Wilkins M.J."/>
            <person name="Karaoz U."/>
            <person name="Brodie E.L."/>
            <person name="Williams K.H."/>
            <person name="Hubbard S.S."/>
            <person name="Banfield J.F."/>
        </authorList>
    </citation>
    <scope>NUCLEOTIDE SEQUENCE [LARGE SCALE GENOMIC DNA]</scope>
</reference>
<feature type="domain" description="Blue (type 1) copper" evidence="4">
    <location>
        <begin position="67"/>
        <end position="164"/>
    </location>
</feature>
<dbReference type="InterPro" id="IPR052721">
    <property type="entry name" value="ET_Amicyanin"/>
</dbReference>
<sequence length="165" mass="18176">MVIGVILVLLIFGGYFLYQNSNKAPASVATNQEVNTQQPADQSNTVNVSQDNGIDVQIQLAKNYEVKYTDSGYTPSELKIKAGDTVTFKNESTHEMWVGSAMHPTHAVYSGTTLQQHCPDAENNDLDQCKSAKPGESWSFTFSKTGTWGYHNHAKANQFGKIIVE</sequence>
<organism evidence="5 6">
    <name type="scientific">Candidatus Staskawiczbacteria bacterium RIFCSPHIGHO2_12_FULL_38_11</name>
    <dbReference type="NCBI Taxonomy" id="1802209"/>
    <lineage>
        <taxon>Bacteria</taxon>
        <taxon>Candidatus Staskawicziibacteriota</taxon>
    </lineage>
</organism>
<dbReference type="Gene3D" id="2.60.40.420">
    <property type="entry name" value="Cupredoxins - blue copper proteins"/>
    <property type="match status" value="1"/>
</dbReference>
<evidence type="ECO:0000313" key="5">
    <source>
        <dbReference type="EMBL" id="OGZ69781.1"/>
    </source>
</evidence>
<proteinExistence type="predicted"/>
<dbReference type="PANTHER" id="PTHR36507:SF1">
    <property type="entry name" value="BLL1555 PROTEIN"/>
    <property type="match status" value="1"/>
</dbReference>
<name>A0A1G2I5K9_9BACT</name>
<evidence type="ECO:0000256" key="2">
    <source>
        <dbReference type="ARBA" id="ARBA00023008"/>
    </source>
</evidence>
<dbReference type="GO" id="GO:0009055">
    <property type="term" value="F:electron transfer activity"/>
    <property type="evidence" value="ECO:0007669"/>
    <property type="project" value="InterPro"/>
</dbReference>
<comment type="caution">
    <text evidence="5">The sequence shown here is derived from an EMBL/GenBank/DDBJ whole genome shotgun (WGS) entry which is preliminary data.</text>
</comment>
<feature type="region of interest" description="Disordered" evidence="3">
    <location>
        <begin position="29"/>
        <end position="48"/>
    </location>
</feature>
<evidence type="ECO:0000259" key="4">
    <source>
        <dbReference type="Pfam" id="PF00127"/>
    </source>
</evidence>
<evidence type="ECO:0000256" key="1">
    <source>
        <dbReference type="ARBA" id="ARBA00022723"/>
    </source>
</evidence>
<dbReference type="GO" id="GO:0005507">
    <property type="term" value="F:copper ion binding"/>
    <property type="evidence" value="ECO:0007669"/>
    <property type="project" value="InterPro"/>
</dbReference>
<keyword evidence="2" id="KW-0186">Copper</keyword>
<dbReference type="PANTHER" id="PTHR36507">
    <property type="entry name" value="BLL1555 PROTEIN"/>
    <property type="match status" value="1"/>
</dbReference>
<dbReference type="InterPro" id="IPR008972">
    <property type="entry name" value="Cupredoxin"/>
</dbReference>
<dbReference type="Pfam" id="PF00127">
    <property type="entry name" value="Copper-bind"/>
    <property type="match status" value="1"/>
</dbReference>
<protein>
    <recommendedName>
        <fullName evidence="4">Blue (type 1) copper domain-containing protein</fullName>
    </recommendedName>
</protein>
<dbReference type="InterPro" id="IPR000923">
    <property type="entry name" value="BlueCu_1"/>
</dbReference>
<keyword evidence="1" id="KW-0479">Metal-binding</keyword>
<dbReference type="SUPFAM" id="SSF49503">
    <property type="entry name" value="Cupredoxins"/>
    <property type="match status" value="1"/>
</dbReference>
<accession>A0A1G2I5K9</accession>